<comment type="similarity">
    <text evidence="1 2">Belongs to the UPF0125 (RnfH) family.</text>
</comment>
<proteinExistence type="inferred from homology"/>
<dbReference type="InterPro" id="IPR005346">
    <property type="entry name" value="RnfH"/>
</dbReference>
<dbReference type="NCBIfam" id="NF002490">
    <property type="entry name" value="PRK01777.1"/>
    <property type="match status" value="1"/>
</dbReference>
<dbReference type="InterPro" id="IPR016155">
    <property type="entry name" value="Mopterin_synth/thiamin_S_b"/>
</dbReference>
<dbReference type="InterPro" id="IPR037021">
    <property type="entry name" value="RnfH_sf"/>
</dbReference>
<dbReference type="Proteomes" id="UP000824366">
    <property type="component" value="Chromosome"/>
</dbReference>
<evidence type="ECO:0000256" key="1">
    <source>
        <dbReference type="ARBA" id="ARBA00010645"/>
    </source>
</evidence>
<organism evidence="3 4">
    <name type="scientific">Rhodoferax lithotrophicus</name>
    <dbReference type="NCBI Taxonomy" id="2798804"/>
    <lineage>
        <taxon>Bacteria</taxon>
        <taxon>Pseudomonadati</taxon>
        <taxon>Pseudomonadota</taxon>
        <taxon>Betaproteobacteria</taxon>
        <taxon>Burkholderiales</taxon>
        <taxon>Comamonadaceae</taxon>
        <taxon>Rhodoferax</taxon>
    </lineage>
</organism>
<dbReference type="HAMAP" id="MF_00460">
    <property type="entry name" value="UPF0125_RnfH"/>
    <property type="match status" value="1"/>
</dbReference>
<dbReference type="PANTHER" id="PTHR37483:SF1">
    <property type="entry name" value="UPF0125 PROTEIN RATB"/>
    <property type="match status" value="1"/>
</dbReference>
<name>A0ABM7MIJ9_9BURK</name>
<dbReference type="PANTHER" id="PTHR37483">
    <property type="entry name" value="UPF0125 PROTEIN RATB"/>
    <property type="match status" value="1"/>
</dbReference>
<reference evidence="3 4" key="1">
    <citation type="journal article" date="2021" name="Microbiol. Spectr.">
        <title>A Single Bacterium Capable of Oxidation and Reduction of Iron at Circumneutral pH.</title>
        <authorList>
            <person name="Kato S."/>
            <person name="Ohkuma M."/>
        </authorList>
    </citation>
    <scope>NUCLEOTIDE SEQUENCE [LARGE SCALE GENOMIC DNA]</scope>
    <source>
        <strain evidence="3 4">MIZ03</strain>
    </source>
</reference>
<gene>
    <name evidence="3" type="ORF">MIZ03_0875</name>
</gene>
<dbReference type="SUPFAM" id="SSF54285">
    <property type="entry name" value="MoaD/ThiS"/>
    <property type="match status" value="1"/>
</dbReference>
<evidence type="ECO:0000313" key="4">
    <source>
        <dbReference type="Proteomes" id="UP000824366"/>
    </source>
</evidence>
<dbReference type="EMBL" id="AP024238">
    <property type="protein sequence ID" value="BCO25996.1"/>
    <property type="molecule type" value="Genomic_DNA"/>
</dbReference>
<keyword evidence="4" id="KW-1185">Reference proteome</keyword>
<sequence length="90" mass="10013">MKVSVTYALPERQSWLEVEVPEQATVRDAIEASGITRVFPTLDLSTQKVGVFGKLVALEARLEPGQRVEIYRPITADPKLLRGDDDDDSD</sequence>
<evidence type="ECO:0000313" key="3">
    <source>
        <dbReference type="EMBL" id="BCO25996.1"/>
    </source>
</evidence>
<dbReference type="RefSeq" id="WP_223908766.1">
    <property type="nucleotide sequence ID" value="NZ_AP024238.1"/>
</dbReference>
<accession>A0ABM7MIJ9</accession>
<dbReference type="Gene3D" id="3.10.20.280">
    <property type="entry name" value="RnfH-like"/>
    <property type="match status" value="1"/>
</dbReference>
<protein>
    <recommendedName>
        <fullName evidence="2">UPF0125 protein MIZ03_0875</fullName>
    </recommendedName>
</protein>
<evidence type="ECO:0000256" key="2">
    <source>
        <dbReference type="HAMAP-Rule" id="MF_00460"/>
    </source>
</evidence>
<dbReference type="Pfam" id="PF03658">
    <property type="entry name" value="Ub-RnfH"/>
    <property type="match status" value="1"/>
</dbReference>